<dbReference type="Gene3D" id="3.90.470.10">
    <property type="entry name" value="Ribosomal protein L22/L17"/>
    <property type="match status" value="1"/>
</dbReference>
<dbReference type="EMBL" id="MCGR01000032">
    <property type="protein sequence ID" value="ORY77277.1"/>
    <property type="molecule type" value="Genomic_DNA"/>
</dbReference>
<dbReference type="InterPro" id="IPR036394">
    <property type="entry name" value="Ribosomal_uL22_sf"/>
</dbReference>
<protein>
    <submittedName>
        <fullName evidence="6">Ribosomal protein L22/L17</fullName>
    </submittedName>
</protein>
<keyword evidence="3 4" id="KW-0687">Ribonucleoprotein</keyword>
<organism evidence="6 7">
    <name type="scientific">Leucosporidium creatinivorum</name>
    <dbReference type="NCBI Taxonomy" id="106004"/>
    <lineage>
        <taxon>Eukaryota</taxon>
        <taxon>Fungi</taxon>
        <taxon>Dikarya</taxon>
        <taxon>Basidiomycota</taxon>
        <taxon>Pucciniomycotina</taxon>
        <taxon>Microbotryomycetes</taxon>
        <taxon>Leucosporidiales</taxon>
        <taxon>Leucosporidium</taxon>
    </lineage>
</organism>
<dbReference type="FunCoup" id="A0A1Y2F0P0">
    <property type="interactions" value="42"/>
</dbReference>
<evidence type="ECO:0000256" key="3">
    <source>
        <dbReference type="ARBA" id="ARBA00023274"/>
    </source>
</evidence>
<evidence type="ECO:0000256" key="2">
    <source>
        <dbReference type="ARBA" id="ARBA00022980"/>
    </source>
</evidence>
<dbReference type="InterPro" id="IPR001063">
    <property type="entry name" value="Ribosomal_uL22"/>
</dbReference>
<dbReference type="SUPFAM" id="SSF54843">
    <property type="entry name" value="Ribosomal protein L22"/>
    <property type="match status" value="1"/>
</dbReference>
<dbReference type="PANTHER" id="PTHR13501:SF8">
    <property type="entry name" value="LARGE RIBOSOMAL SUBUNIT PROTEIN UL22M"/>
    <property type="match status" value="1"/>
</dbReference>
<proteinExistence type="inferred from homology"/>
<dbReference type="OrthoDB" id="416470at2759"/>
<reference evidence="6 7" key="1">
    <citation type="submission" date="2016-07" db="EMBL/GenBank/DDBJ databases">
        <title>Pervasive Adenine N6-methylation of Active Genes in Fungi.</title>
        <authorList>
            <consortium name="DOE Joint Genome Institute"/>
            <person name="Mondo S.J."/>
            <person name="Dannebaum R.O."/>
            <person name="Kuo R.C."/>
            <person name="Labutti K."/>
            <person name="Haridas S."/>
            <person name="Kuo A."/>
            <person name="Salamov A."/>
            <person name="Ahrendt S.R."/>
            <person name="Lipzen A."/>
            <person name="Sullivan W."/>
            <person name="Andreopoulos W.B."/>
            <person name="Clum A."/>
            <person name="Lindquist E."/>
            <person name="Daum C."/>
            <person name="Ramamoorthy G.K."/>
            <person name="Gryganskyi A."/>
            <person name="Culley D."/>
            <person name="Magnuson J.K."/>
            <person name="James T.Y."/>
            <person name="O'Malley M.A."/>
            <person name="Stajich J.E."/>
            <person name="Spatafora J.W."/>
            <person name="Visel A."/>
            <person name="Grigoriev I.V."/>
        </authorList>
    </citation>
    <scope>NUCLEOTIDE SEQUENCE [LARGE SCALE GENOMIC DNA]</scope>
    <source>
        <strain evidence="6 7">62-1032</strain>
    </source>
</reference>
<feature type="region of interest" description="Disordered" evidence="5">
    <location>
        <begin position="227"/>
        <end position="257"/>
    </location>
</feature>
<comment type="caution">
    <text evidence="6">The sequence shown here is derived from an EMBL/GenBank/DDBJ whole genome shotgun (WGS) entry which is preliminary data.</text>
</comment>
<dbReference type="Pfam" id="PF00237">
    <property type="entry name" value="Ribosomal_L22"/>
    <property type="match status" value="1"/>
</dbReference>
<feature type="region of interest" description="Disordered" evidence="5">
    <location>
        <begin position="58"/>
        <end position="86"/>
    </location>
</feature>
<sequence>MSRPRQLSSLVQATVRLSLSTPSATAARPTVSLPLDSSLSAQRRHASWSISSLLPSFRGKKRSADDTTPAAAADSAQPGKAIKSDQPKGLFDAAVEGEEVQEIIRQGQGPAKQATFHKSSTANFKTSRRKLNDLSRLIAGLGADEAILQLKVSPKKQASRLLSMLALARDHAIAKGLSRDRLVVAQSWTTPGPSLQRLDIKGRGRYGVKHHPSSKLHVLLAEGLTDEEKRRQRKQDQWRRSLRGLTEGDGVGVGRSKPVINTQVGGWKW</sequence>
<keyword evidence="2 4" id="KW-0689">Ribosomal protein</keyword>
<gene>
    <name evidence="6" type="ORF">BCR35DRAFT_305585</name>
</gene>
<dbReference type="STRING" id="106004.A0A1Y2F0P0"/>
<accession>A0A1Y2F0P0</accession>
<keyword evidence="7" id="KW-1185">Reference proteome</keyword>
<dbReference type="GO" id="GO:0006412">
    <property type="term" value="P:translation"/>
    <property type="evidence" value="ECO:0007669"/>
    <property type="project" value="InterPro"/>
</dbReference>
<comment type="similarity">
    <text evidence="1 4">Belongs to the universal ribosomal protein uL22 family.</text>
</comment>
<evidence type="ECO:0000256" key="1">
    <source>
        <dbReference type="ARBA" id="ARBA00009451"/>
    </source>
</evidence>
<dbReference type="GO" id="GO:0003735">
    <property type="term" value="F:structural constituent of ribosome"/>
    <property type="evidence" value="ECO:0007669"/>
    <property type="project" value="InterPro"/>
</dbReference>
<evidence type="ECO:0000313" key="7">
    <source>
        <dbReference type="Proteomes" id="UP000193467"/>
    </source>
</evidence>
<dbReference type="InterPro" id="IPR047867">
    <property type="entry name" value="Ribosomal_uL22_bac/org-type"/>
</dbReference>
<evidence type="ECO:0000313" key="6">
    <source>
        <dbReference type="EMBL" id="ORY77277.1"/>
    </source>
</evidence>
<dbReference type="PANTHER" id="PTHR13501">
    <property type="entry name" value="CHLOROPLAST 50S RIBOSOMAL PROTEIN L22-RELATED"/>
    <property type="match status" value="1"/>
</dbReference>
<dbReference type="Proteomes" id="UP000193467">
    <property type="component" value="Unassembled WGS sequence"/>
</dbReference>
<evidence type="ECO:0000256" key="5">
    <source>
        <dbReference type="SAM" id="MobiDB-lite"/>
    </source>
</evidence>
<dbReference type="AlphaFoldDB" id="A0A1Y2F0P0"/>
<feature type="compositionally biased region" description="Basic and acidic residues" evidence="5">
    <location>
        <begin position="227"/>
        <end position="239"/>
    </location>
</feature>
<dbReference type="InParanoid" id="A0A1Y2F0P0"/>
<dbReference type="GO" id="GO:0005762">
    <property type="term" value="C:mitochondrial large ribosomal subunit"/>
    <property type="evidence" value="ECO:0007669"/>
    <property type="project" value="TreeGrafter"/>
</dbReference>
<name>A0A1Y2F0P0_9BASI</name>
<evidence type="ECO:0000256" key="4">
    <source>
        <dbReference type="RuleBase" id="RU004005"/>
    </source>
</evidence>
<feature type="compositionally biased region" description="Low complexity" evidence="5">
    <location>
        <begin position="66"/>
        <end position="76"/>
    </location>
</feature>